<reference evidence="2" key="1">
    <citation type="journal article" date="2018" name="DNA Res.">
        <title>Multiple hybrid de novo genome assembly of finger millet, an orphan allotetraploid crop.</title>
        <authorList>
            <person name="Hatakeyama M."/>
            <person name="Aluri S."/>
            <person name="Balachadran M.T."/>
            <person name="Sivarajan S.R."/>
            <person name="Patrignani A."/>
            <person name="Gruter S."/>
            <person name="Poveda L."/>
            <person name="Shimizu-Inatsugi R."/>
            <person name="Baeten J."/>
            <person name="Francoijs K.J."/>
            <person name="Nataraja K.N."/>
            <person name="Reddy Y.A.N."/>
            <person name="Phadnis S."/>
            <person name="Ravikumar R.L."/>
            <person name="Schlapbach R."/>
            <person name="Sreeman S.M."/>
            <person name="Shimizu K.K."/>
        </authorList>
    </citation>
    <scope>NUCLEOTIDE SEQUENCE</scope>
</reference>
<evidence type="ECO:0000313" key="3">
    <source>
        <dbReference type="Proteomes" id="UP001054889"/>
    </source>
</evidence>
<feature type="signal peptide" evidence="1">
    <location>
        <begin position="1"/>
        <end position="23"/>
    </location>
</feature>
<keyword evidence="3" id="KW-1185">Reference proteome</keyword>
<dbReference type="Proteomes" id="UP001054889">
    <property type="component" value="Unassembled WGS sequence"/>
</dbReference>
<reference evidence="2" key="2">
    <citation type="submission" date="2021-12" db="EMBL/GenBank/DDBJ databases">
        <title>Resequencing data analysis of finger millet.</title>
        <authorList>
            <person name="Hatakeyama M."/>
            <person name="Aluri S."/>
            <person name="Balachadran M.T."/>
            <person name="Sivarajan S.R."/>
            <person name="Poveda L."/>
            <person name="Shimizu-Inatsugi R."/>
            <person name="Schlapbach R."/>
            <person name="Sreeman S.M."/>
            <person name="Shimizu K.K."/>
        </authorList>
    </citation>
    <scope>NUCLEOTIDE SEQUENCE</scope>
</reference>
<sequence>MAPNLNMAALIVAFVVVLASAQAQGWATVEDEAADMVPVSLVGNVMVDKPGGDVGAMLSGSICLPCNCCSSSNPHDCKQMSCCSTSNCNIAGNCRLVLKNCNCNGCGHAN</sequence>
<organism evidence="2 3">
    <name type="scientific">Eleusine coracana subsp. coracana</name>
    <dbReference type="NCBI Taxonomy" id="191504"/>
    <lineage>
        <taxon>Eukaryota</taxon>
        <taxon>Viridiplantae</taxon>
        <taxon>Streptophyta</taxon>
        <taxon>Embryophyta</taxon>
        <taxon>Tracheophyta</taxon>
        <taxon>Spermatophyta</taxon>
        <taxon>Magnoliopsida</taxon>
        <taxon>Liliopsida</taxon>
        <taxon>Poales</taxon>
        <taxon>Poaceae</taxon>
        <taxon>PACMAD clade</taxon>
        <taxon>Chloridoideae</taxon>
        <taxon>Cynodonteae</taxon>
        <taxon>Eleusininae</taxon>
        <taxon>Eleusine</taxon>
    </lineage>
</organism>
<dbReference type="AlphaFoldDB" id="A0AAV5FCK0"/>
<gene>
    <name evidence="2" type="primary">gb21170</name>
    <name evidence="2" type="ORF">PR202_gb21170</name>
</gene>
<comment type="caution">
    <text evidence="2">The sequence shown here is derived from an EMBL/GenBank/DDBJ whole genome shotgun (WGS) entry which is preliminary data.</text>
</comment>
<evidence type="ECO:0000256" key="1">
    <source>
        <dbReference type="SAM" id="SignalP"/>
    </source>
</evidence>
<proteinExistence type="predicted"/>
<dbReference type="PANTHER" id="PTHR33786">
    <property type="entry name" value="UBIQUITIN CARBOXYL-TERMINAL HYDROLASE"/>
    <property type="match status" value="1"/>
</dbReference>
<feature type="chain" id="PRO_5043495587" evidence="1">
    <location>
        <begin position="24"/>
        <end position="110"/>
    </location>
</feature>
<protein>
    <submittedName>
        <fullName evidence="2">Uncharacterized protein</fullName>
    </submittedName>
</protein>
<dbReference type="EMBL" id="BQKI01000084">
    <property type="protein sequence ID" value="GJN32651.1"/>
    <property type="molecule type" value="Genomic_DNA"/>
</dbReference>
<accession>A0AAV5FCK0</accession>
<dbReference type="PANTHER" id="PTHR33786:SF12">
    <property type="entry name" value="BOWMAN-BIRK SERINE PROTEASE INHIBITORS FAMILY DOMAIN-CONTAINING PROTEIN"/>
    <property type="match status" value="1"/>
</dbReference>
<name>A0AAV5FCK0_ELECO</name>
<keyword evidence="1" id="KW-0732">Signal</keyword>
<evidence type="ECO:0000313" key="2">
    <source>
        <dbReference type="EMBL" id="GJN32651.1"/>
    </source>
</evidence>